<dbReference type="GO" id="GO:0003676">
    <property type="term" value="F:nucleic acid binding"/>
    <property type="evidence" value="ECO:0007669"/>
    <property type="project" value="InterPro"/>
</dbReference>
<protein>
    <recommendedName>
        <fullName evidence="2">Gfd2/YDR514C-like C-terminal domain-containing protein</fullName>
    </recommendedName>
</protein>
<dbReference type="SUPFAM" id="SSF53098">
    <property type="entry name" value="Ribonuclease H-like"/>
    <property type="match status" value="1"/>
</dbReference>
<dbReference type="Pfam" id="PF21762">
    <property type="entry name" value="DEDDh_C"/>
    <property type="match status" value="1"/>
</dbReference>
<feature type="region of interest" description="Disordered" evidence="1">
    <location>
        <begin position="255"/>
        <end position="277"/>
    </location>
</feature>
<dbReference type="AlphaFoldDB" id="A0A428SE49"/>
<organism evidence="3 4">
    <name type="scientific">Fusarium floridanum</name>
    <dbReference type="NCBI Taxonomy" id="1325733"/>
    <lineage>
        <taxon>Eukaryota</taxon>
        <taxon>Fungi</taxon>
        <taxon>Dikarya</taxon>
        <taxon>Ascomycota</taxon>
        <taxon>Pezizomycotina</taxon>
        <taxon>Sordariomycetes</taxon>
        <taxon>Hypocreomycetidae</taxon>
        <taxon>Hypocreales</taxon>
        <taxon>Nectriaceae</taxon>
        <taxon>Fusarium</taxon>
        <taxon>Fusarium solani species complex</taxon>
    </lineage>
</organism>
<dbReference type="EMBL" id="NKCL01000026">
    <property type="protein sequence ID" value="RSL88079.1"/>
    <property type="molecule type" value="Genomic_DNA"/>
</dbReference>
<feature type="compositionally biased region" description="Basic residues" evidence="1">
    <location>
        <begin position="255"/>
        <end position="269"/>
    </location>
</feature>
<keyword evidence="4" id="KW-1185">Reference proteome</keyword>
<evidence type="ECO:0000256" key="1">
    <source>
        <dbReference type="SAM" id="MobiDB-lite"/>
    </source>
</evidence>
<dbReference type="InterPro" id="IPR040151">
    <property type="entry name" value="Gfd2/YDR514C-like"/>
</dbReference>
<dbReference type="Proteomes" id="UP000287972">
    <property type="component" value="Unassembled WGS sequence"/>
</dbReference>
<dbReference type="InterPro" id="IPR048519">
    <property type="entry name" value="Gfd2/YDR514C-like_C"/>
</dbReference>
<proteinExistence type="predicted"/>
<sequence>MSPPSRPRNWWRLGISNNGLGVLQRALGLSESDKPSPIIVAVDFEMTNNLKRGFLESQDSQLGIATFDTNALSEPVEDEEDLITTENYITGSESYIKKASDRFAFGESTTIQPLKAELVHRIDTALPKDRSIILVGHAVENELDIFHALGYTLTHPNMEVVNTVQVANEVYGPWPCKLRSLLQWLGCPFNRLHSAGNDANFTLKAALLLATHGCVDRNEAVVARLRQIVSSSVPEPDPCYRVPDQYCDIINGRKREKRKKEKNSKKQKSKSLSLEQRDEIRAQRAARRIEAERLRLY</sequence>
<dbReference type="Gene3D" id="3.30.420.10">
    <property type="entry name" value="Ribonuclease H-like superfamily/Ribonuclease H"/>
    <property type="match status" value="1"/>
</dbReference>
<evidence type="ECO:0000259" key="2">
    <source>
        <dbReference type="Pfam" id="PF21762"/>
    </source>
</evidence>
<dbReference type="PANTHER" id="PTHR28083">
    <property type="entry name" value="GOOD FOR FULL DBP5 ACTIVITY PROTEIN 2"/>
    <property type="match status" value="1"/>
</dbReference>
<dbReference type="GO" id="GO:0005634">
    <property type="term" value="C:nucleus"/>
    <property type="evidence" value="ECO:0007669"/>
    <property type="project" value="TreeGrafter"/>
</dbReference>
<accession>A0A428SE49</accession>
<reference evidence="3 4" key="1">
    <citation type="submission" date="2017-06" db="EMBL/GenBank/DDBJ databases">
        <title>Comparative genomic analysis of Ambrosia Fusariam Clade fungi.</title>
        <authorList>
            <person name="Stajich J.E."/>
            <person name="Carrillo J."/>
            <person name="Kijimoto T."/>
            <person name="Eskalen A."/>
            <person name="O'Donnell K."/>
            <person name="Kasson M."/>
        </authorList>
    </citation>
    <scope>NUCLEOTIDE SEQUENCE [LARGE SCALE GENOMIC DNA]</scope>
    <source>
        <strain evidence="3 4">NRRL62606</strain>
    </source>
</reference>
<gene>
    <name evidence="3" type="ORF">CEP51_001938</name>
</gene>
<evidence type="ECO:0000313" key="4">
    <source>
        <dbReference type="Proteomes" id="UP000287972"/>
    </source>
</evidence>
<feature type="domain" description="Gfd2/YDR514C-like C-terminal" evidence="2">
    <location>
        <begin position="39"/>
        <end position="207"/>
    </location>
</feature>
<dbReference type="PANTHER" id="PTHR28083:SF1">
    <property type="entry name" value="GOOD FOR FULL DBP5 ACTIVITY PROTEIN 2"/>
    <property type="match status" value="1"/>
</dbReference>
<name>A0A428SE49_9HYPO</name>
<dbReference type="InterPro" id="IPR036397">
    <property type="entry name" value="RNaseH_sf"/>
</dbReference>
<dbReference type="InterPro" id="IPR012337">
    <property type="entry name" value="RNaseH-like_sf"/>
</dbReference>
<evidence type="ECO:0000313" key="3">
    <source>
        <dbReference type="EMBL" id="RSL88079.1"/>
    </source>
</evidence>
<comment type="caution">
    <text evidence="3">The sequence shown here is derived from an EMBL/GenBank/DDBJ whole genome shotgun (WGS) entry which is preliminary data.</text>
</comment>